<evidence type="ECO:0000313" key="2">
    <source>
        <dbReference type="Proteomes" id="UP001185331"/>
    </source>
</evidence>
<accession>A0AAE3XCV4</accession>
<proteinExistence type="predicted"/>
<dbReference type="AlphaFoldDB" id="A0AAE3XCV4"/>
<sequence>MEQNKTRPAHLFAPADLTTLRLAYAQAEECRPALPLPASVGAHFSANTVIKWTLGATPFEIRQAVTNRTWHVHHVRGDTVLGYHVQKRDPDFTSWFLPITIEVQPGDQLILASSSPRDPRPKVLTVAISGDVNWSLLSSASLMRVDTFLDLYGDVFTAADLEQWIANGDVQPTYSGTLSVQDFLANPEGHLMGCDEPDDDHFRTWLVRDGQIIRRDTWTEGSPTPDLGLQPGDVLFSWHSHECAGMACAYQQSVFASRHLLT</sequence>
<dbReference type="Proteomes" id="UP001185331">
    <property type="component" value="Unassembled WGS sequence"/>
</dbReference>
<organism evidence="1 2">
    <name type="scientific">Deinococcus soli</name>
    <name type="common">ex Cha et al. 2016</name>
    <dbReference type="NCBI Taxonomy" id="1309411"/>
    <lineage>
        <taxon>Bacteria</taxon>
        <taxon>Thermotogati</taxon>
        <taxon>Deinococcota</taxon>
        <taxon>Deinococci</taxon>
        <taxon>Deinococcales</taxon>
        <taxon>Deinococcaceae</taxon>
        <taxon>Deinococcus</taxon>
    </lineage>
</organism>
<dbReference type="EMBL" id="JAVDQK010000004">
    <property type="protein sequence ID" value="MDR6218162.1"/>
    <property type="molecule type" value="Genomic_DNA"/>
</dbReference>
<dbReference type="RefSeq" id="WP_309854271.1">
    <property type="nucleotide sequence ID" value="NZ_JAVDQJ010000004.1"/>
</dbReference>
<name>A0AAE3XCV4_9DEIO</name>
<protein>
    <submittedName>
        <fullName evidence="1">Uncharacterized protein</fullName>
    </submittedName>
</protein>
<reference evidence="1" key="1">
    <citation type="submission" date="2023-07" db="EMBL/GenBank/DDBJ databases">
        <title>Sorghum-associated microbial communities from plants grown in Nebraska, USA.</title>
        <authorList>
            <person name="Schachtman D."/>
        </authorList>
    </citation>
    <scope>NUCLEOTIDE SEQUENCE</scope>
    <source>
        <strain evidence="1">BE330</strain>
    </source>
</reference>
<evidence type="ECO:0000313" key="1">
    <source>
        <dbReference type="EMBL" id="MDR6218162.1"/>
    </source>
</evidence>
<gene>
    <name evidence="1" type="ORF">J2Y00_001725</name>
</gene>
<comment type="caution">
    <text evidence="1">The sequence shown here is derived from an EMBL/GenBank/DDBJ whole genome shotgun (WGS) entry which is preliminary data.</text>
</comment>